<dbReference type="PROSITE" id="PS51007">
    <property type="entry name" value="CYTC"/>
    <property type="match status" value="1"/>
</dbReference>
<reference evidence="9 10" key="1">
    <citation type="submission" date="2023-07" db="EMBL/GenBank/DDBJ databases">
        <title>Sorghum-associated microbial communities from plants grown in Nebraska, USA.</title>
        <authorList>
            <person name="Schachtman D."/>
        </authorList>
    </citation>
    <scope>NUCLEOTIDE SEQUENCE [LARGE SCALE GENOMIC DNA]</scope>
    <source>
        <strain evidence="9 10">CC60</strain>
    </source>
</reference>
<evidence type="ECO:0000256" key="7">
    <source>
        <dbReference type="SAM" id="SignalP"/>
    </source>
</evidence>
<keyword evidence="3 6" id="KW-0479">Metal-binding</keyword>
<dbReference type="PRINTS" id="PR00604">
    <property type="entry name" value="CYTCHRMECIAB"/>
</dbReference>
<feature type="chain" id="PRO_5046234749" evidence="7">
    <location>
        <begin position="26"/>
        <end position="132"/>
    </location>
</feature>
<dbReference type="InterPro" id="IPR009056">
    <property type="entry name" value="Cyt_c-like_dom"/>
</dbReference>
<evidence type="ECO:0000256" key="1">
    <source>
        <dbReference type="ARBA" id="ARBA00022448"/>
    </source>
</evidence>
<dbReference type="EMBL" id="JAUSSK010000004">
    <property type="protein sequence ID" value="MDQ0010805.1"/>
    <property type="molecule type" value="Genomic_DNA"/>
</dbReference>
<evidence type="ECO:0000313" key="10">
    <source>
        <dbReference type="Proteomes" id="UP001237737"/>
    </source>
</evidence>
<evidence type="ECO:0000256" key="5">
    <source>
        <dbReference type="ARBA" id="ARBA00023004"/>
    </source>
</evidence>
<keyword evidence="1" id="KW-0813">Transport</keyword>
<dbReference type="SUPFAM" id="SSF46626">
    <property type="entry name" value="Cytochrome c"/>
    <property type="match status" value="1"/>
</dbReference>
<gene>
    <name evidence="9" type="ORF">J2T07_003011</name>
</gene>
<dbReference type="Gene3D" id="1.10.760.10">
    <property type="entry name" value="Cytochrome c-like domain"/>
    <property type="match status" value="1"/>
</dbReference>
<evidence type="ECO:0000313" key="9">
    <source>
        <dbReference type="EMBL" id="MDQ0010805.1"/>
    </source>
</evidence>
<evidence type="ECO:0000256" key="6">
    <source>
        <dbReference type="PROSITE-ProRule" id="PRU00433"/>
    </source>
</evidence>
<evidence type="ECO:0000256" key="2">
    <source>
        <dbReference type="ARBA" id="ARBA00022617"/>
    </source>
</evidence>
<name>A0ABT9T0L3_9GAMM</name>
<keyword evidence="10" id="KW-1185">Reference proteome</keyword>
<keyword evidence="2 6" id="KW-0349">Heme</keyword>
<dbReference type="InterPro" id="IPR002327">
    <property type="entry name" value="Cyt_c_1A/1B"/>
</dbReference>
<evidence type="ECO:0000259" key="8">
    <source>
        <dbReference type="PROSITE" id="PS51007"/>
    </source>
</evidence>
<keyword evidence="7" id="KW-0732">Signal</keyword>
<feature type="signal peptide" evidence="7">
    <location>
        <begin position="1"/>
        <end position="25"/>
    </location>
</feature>
<dbReference type="InterPro" id="IPR036909">
    <property type="entry name" value="Cyt_c-like_dom_sf"/>
</dbReference>
<dbReference type="PANTHER" id="PTHR11961">
    <property type="entry name" value="CYTOCHROME C"/>
    <property type="match status" value="1"/>
</dbReference>
<proteinExistence type="predicted"/>
<comment type="caution">
    <text evidence="9">The sequence shown here is derived from an EMBL/GenBank/DDBJ whole genome shotgun (WGS) entry which is preliminary data.</text>
</comment>
<evidence type="ECO:0000256" key="3">
    <source>
        <dbReference type="ARBA" id="ARBA00022723"/>
    </source>
</evidence>
<dbReference type="Pfam" id="PF00034">
    <property type="entry name" value="Cytochrom_C"/>
    <property type="match status" value="1"/>
</dbReference>
<organism evidence="9 10">
    <name type="scientific">Luteibacter jiangsuensis</name>
    <dbReference type="NCBI Taxonomy" id="637577"/>
    <lineage>
        <taxon>Bacteria</taxon>
        <taxon>Pseudomonadati</taxon>
        <taxon>Pseudomonadota</taxon>
        <taxon>Gammaproteobacteria</taxon>
        <taxon>Lysobacterales</taxon>
        <taxon>Rhodanobacteraceae</taxon>
        <taxon>Luteibacter</taxon>
    </lineage>
</organism>
<protein>
    <submittedName>
        <fullName evidence="9">Cytochrome c</fullName>
    </submittedName>
</protein>
<evidence type="ECO:0000256" key="4">
    <source>
        <dbReference type="ARBA" id="ARBA00022982"/>
    </source>
</evidence>
<accession>A0ABT9T0L3</accession>
<sequence>MLNPIVRQTLRLAAMALLAGGWALASPVRAGDAKAGADVFKSECAECHAVKEGRNKKGPSLFGIVGRKAGSVTDYEYSDALKQSPWTWTPQQLHTYLSQPAKIANPGTKMKYDGLTDAKQLDDLISYLDTLH</sequence>
<dbReference type="Proteomes" id="UP001237737">
    <property type="component" value="Unassembled WGS sequence"/>
</dbReference>
<feature type="domain" description="Cytochrome c" evidence="8">
    <location>
        <begin position="31"/>
        <end position="132"/>
    </location>
</feature>
<keyword evidence="5 6" id="KW-0408">Iron</keyword>
<keyword evidence="4" id="KW-0249">Electron transport</keyword>